<accession>A0A0C3CV78</accession>
<keyword evidence="1" id="KW-1133">Transmembrane helix</keyword>
<dbReference type="Proteomes" id="UP000054321">
    <property type="component" value="Unassembled WGS sequence"/>
</dbReference>
<gene>
    <name evidence="2" type="ORF">OIDMADRAFT_178707</name>
</gene>
<dbReference type="HOGENOM" id="CLU_1907284_0_0_1"/>
<feature type="transmembrane region" description="Helical" evidence="1">
    <location>
        <begin position="64"/>
        <end position="86"/>
    </location>
</feature>
<evidence type="ECO:0000313" key="3">
    <source>
        <dbReference type="Proteomes" id="UP000054321"/>
    </source>
</evidence>
<organism evidence="2 3">
    <name type="scientific">Oidiodendron maius (strain Zn)</name>
    <dbReference type="NCBI Taxonomy" id="913774"/>
    <lineage>
        <taxon>Eukaryota</taxon>
        <taxon>Fungi</taxon>
        <taxon>Dikarya</taxon>
        <taxon>Ascomycota</taxon>
        <taxon>Pezizomycotina</taxon>
        <taxon>Leotiomycetes</taxon>
        <taxon>Leotiomycetes incertae sedis</taxon>
        <taxon>Myxotrichaceae</taxon>
        <taxon>Oidiodendron</taxon>
    </lineage>
</organism>
<dbReference type="InParanoid" id="A0A0C3CV78"/>
<keyword evidence="3" id="KW-1185">Reference proteome</keyword>
<keyword evidence="1" id="KW-0472">Membrane</keyword>
<evidence type="ECO:0000313" key="2">
    <source>
        <dbReference type="EMBL" id="KIN02909.1"/>
    </source>
</evidence>
<evidence type="ECO:0008006" key="4">
    <source>
        <dbReference type="Google" id="ProtNLM"/>
    </source>
</evidence>
<reference evidence="2 3" key="1">
    <citation type="submission" date="2014-04" db="EMBL/GenBank/DDBJ databases">
        <authorList>
            <consortium name="DOE Joint Genome Institute"/>
            <person name="Kuo A."/>
            <person name="Martino E."/>
            <person name="Perotto S."/>
            <person name="Kohler A."/>
            <person name="Nagy L.G."/>
            <person name="Floudas D."/>
            <person name="Copeland A."/>
            <person name="Barry K.W."/>
            <person name="Cichocki N."/>
            <person name="Veneault-Fourrey C."/>
            <person name="LaButti K."/>
            <person name="Lindquist E.A."/>
            <person name="Lipzen A."/>
            <person name="Lundell T."/>
            <person name="Morin E."/>
            <person name="Murat C."/>
            <person name="Sun H."/>
            <person name="Tunlid A."/>
            <person name="Henrissat B."/>
            <person name="Grigoriev I.V."/>
            <person name="Hibbett D.S."/>
            <person name="Martin F."/>
            <person name="Nordberg H.P."/>
            <person name="Cantor M.N."/>
            <person name="Hua S.X."/>
        </authorList>
    </citation>
    <scope>NUCLEOTIDE SEQUENCE [LARGE SCALE GENOMIC DNA]</scope>
    <source>
        <strain evidence="2 3">Zn</strain>
    </source>
</reference>
<proteinExistence type="predicted"/>
<sequence>MLQPMSTTASLDNDLENPQLEKTETWKSQEESTLPNGGYGWPYAVFLAYYLSHDTYPDASALDYAFIGGLSFSAGFVIAPIVNFCVKHIGSKSTLYIGILFQTAAFIGASFATEIWQLYLSQGLSLGMGIACG</sequence>
<dbReference type="EMBL" id="KN832874">
    <property type="protein sequence ID" value="KIN02909.1"/>
    <property type="molecule type" value="Genomic_DNA"/>
</dbReference>
<evidence type="ECO:0000256" key="1">
    <source>
        <dbReference type="SAM" id="Phobius"/>
    </source>
</evidence>
<dbReference type="AlphaFoldDB" id="A0A0C3CV78"/>
<dbReference type="Gene3D" id="1.20.1250.20">
    <property type="entry name" value="MFS general substrate transporter like domains"/>
    <property type="match status" value="1"/>
</dbReference>
<dbReference type="STRING" id="913774.A0A0C3CV78"/>
<dbReference type="SUPFAM" id="SSF103473">
    <property type="entry name" value="MFS general substrate transporter"/>
    <property type="match status" value="1"/>
</dbReference>
<reference evidence="3" key="2">
    <citation type="submission" date="2015-01" db="EMBL/GenBank/DDBJ databases">
        <title>Evolutionary Origins and Diversification of the Mycorrhizal Mutualists.</title>
        <authorList>
            <consortium name="DOE Joint Genome Institute"/>
            <consortium name="Mycorrhizal Genomics Consortium"/>
            <person name="Kohler A."/>
            <person name="Kuo A."/>
            <person name="Nagy L.G."/>
            <person name="Floudas D."/>
            <person name="Copeland A."/>
            <person name="Barry K.W."/>
            <person name="Cichocki N."/>
            <person name="Veneault-Fourrey C."/>
            <person name="LaButti K."/>
            <person name="Lindquist E.A."/>
            <person name="Lipzen A."/>
            <person name="Lundell T."/>
            <person name="Morin E."/>
            <person name="Murat C."/>
            <person name="Riley R."/>
            <person name="Ohm R."/>
            <person name="Sun H."/>
            <person name="Tunlid A."/>
            <person name="Henrissat B."/>
            <person name="Grigoriev I.V."/>
            <person name="Hibbett D.S."/>
            <person name="Martin F."/>
        </authorList>
    </citation>
    <scope>NUCLEOTIDE SEQUENCE [LARGE SCALE GENOMIC DNA]</scope>
    <source>
        <strain evidence="3">Zn</strain>
    </source>
</reference>
<protein>
    <recommendedName>
        <fullName evidence="4">Major facilitator superfamily (MFS) profile domain-containing protein</fullName>
    </recommendedName>
</protein>
<keyword evidence="1" id="KW-0812">Transmembrane</keyword>
<dbReference type="OrthoDB" id="6499973at2759"/>
<dbReference type="InterPro" id="IPR036259">
    <property type="entry name" value="MFS_trans_sf"/>
</dbReference>
<name>A0A0C3CV78_OIDMZ</name>
<feature type="transmembrane region" description="Helical" evidence="1">
    <location>
        <begin position="95"/>
        <end position="119"/>
    </location>
</feature>